<feature type="compositionally biased region" description="Pro residues" evidence="1">
    <location>
        <begin position="336"/>
        <end position="352"/>
    </location>
</feature>
<feature type="compositionally biased region" description="Basic and acidic residues" evidence="1">
    <location>
        <begin position="208"/>
        <end position="219"/>
    </location>
</feature>
<dbReference type="PANTHER" id="PTHR21415:SF1">
    <property type="entry name" value="U7 SNRNA-ASSOCIATED SM-LIKE PROTEIN LSM11"/>
    <property type="match status" value="1"/>
</dbReference>
<keyword evidence="4" id="KW-1185">Reference proteome</keyword>
<comment type="caution">
    <text evidence="3">The sequence shown here is derived from an EMBL/GenBank/DDBJ whole genome shotgun (WGS) entry which is preliminary data.</text>
</comment>
<evidence type="ECO:0000256" key="1">
    <source>
        <dbReference type="SAM" id="MobiDB-lite"/>
    </source>
</evidence>
<feature type="region of interest" description="Disordered" evidence="1">
    <location>
        <begin position="183"/>
        <end position="219"/>
    </location>
</feature>
<evidence type="ECO:0000313" key="3">
    <source>
        <dbReference type="EMBL" id="CAL5229478.1"/>
    </source>
</evidence>
<accession>A0ABP1GGV4</accession>
<dbReference type="Proteomes" id="UP001497392">
    <property type="component" value="Unassembled WGS sequence"/>
</dbReference>
<dbReference type="InterPro" id="IPR010920">
    <property type="entry name" value="LSM_dom_sf"/>
</dbReference>
<dbReference type="EMBL" id="CAXHTA020000020">
    <property type="protein sequence ID" value="CAL5229478.1"/>
    <property type="molecule type" value="Genomic_DNA"/>
</dbReference>
<proteinExistence type="predicted"/>
<name>A0ABP1GGV4_9CHLO</name>
<reference evidence="3 4" key="1">
    <citation type="submission" date="2024-06" db="EMBL/GenBank/DDBJ databases">
        <authorList>
            <person name="Kraege A."/>
            <person name="Thomma B."/>
        </authorList>
    </citation>
    <scope>NUCLEOTIDE SEQUENCE [LARGE SCALE GENOMIC DNA]</scope>
</reference>
<dbReference type="SUPFAM" id="SSF50182">
    <property type="entry name" value="Sm-like ribonucleoproteins"/>
    <property type="match status" value="1"/>
</dbReference>
<feature type="compositionally biased region" description="Basic and acidic residues" evidence="1">
    <location>
        <begin position="325"/>
        <end position="334"/>
    </location>
</feature>
<evidence type="ECO:0000313" key="4">
    <source>
        <dbReference type="Proteomes" id="UP001497392"/>
    </source>
</evidence>
<feature type="compositionally biased region" description="Basic and acidic residues" evidence="1">
    <location>
        <begin position="294"/>
        <end position="306"/>
    </location>
</feature>
<dbReference type="Gene3D" id="2.30.30.100">
    <property type="match status" value="1"/>
</dbReference>
<feature type="domain" description="Sm" evidence="2">
    <location>
        <begin position="126"/>
        <end position="239"/>
    </location>
</feature>
<dbReference type="PANTHER" id="PTHR21415">
    <property type="entry name" value="U7 SNRNA-ASSOCIATED SM-LIKE PROTEIN LSM11"/>
    <property type="match status" value="1"/>
</dbReference>
<sequence length="352" mass="38652">MDGNKHDNSSTGGATNTRLDFFSNAFDAALALSTPGLQPPNPKVRPLDYLSKCRALLPAEVSESRAARMAVKPRQRRGEIAQRKYEETRSRVEARRARQKQQKQQGTALQRIAGAVPEGPLSLLRRAMQLQLSVRVVTRHARGVRGVATGNLVAFDGHMNLILRDVKEDYTVRLRIERMKIASRATAGSSADERDAAAESGAKKRGKVEKSRMAWKQERRTRQLHQALLRGSSVVLVSIRHPIAPPQPPPLLGVYVPAGMYPPPPPLSLGTFTPAAAYPLLYSPPQGPPLRPLADPDREQSRERQAQPKGTMLSADRAQPPPLTHHKDAMHSADDVPPPPPPEPPPPFAQNN</sequence>
<evidence type="ECO:0000259" key="2">
    <source>
        <dbReference type="SMART" id="SM00651"/>
    </source>
</evidence>
<dbReference type="InterPro" id="IPR039267">
    <property type="entry name" value="Lsm11"/>
</dbReference>
<dbReference type="SMART" id="SM00651">
    <property type="entry name" value="Sm"/>
    <property type="match status" value="1"/>
</dbReference>
<protein>
    <submittedName>
        <fullName evidence="3">G12807 protein</fullName>
    </submittedName>
</protein>
<feature type="region of interest" description="Disordered" evidence="1">
    <location>
        <begin position="283"/>
        <end position="352"/>
    </location>
</feature>
<gene>
    <name evidence="3" type="primary">g12807</name>
    <name evidence="3" type="ORF">VP750_LOCUS11384</name>
</gene>
<organism evidence="3 4">
    <name type="scientific">Coccomyxa viridis</name>
    <dbReference type="NCBI Taxonomy" id="1274662"/>
    <lineage>
        <taxon>Eukaryota</taxon>
        <taxon>Viridiplantae</taxon>
        <taxon>Chlorophyta</taxon>
        <taxon>core chlorophytes</taxon>
        <taxon>Trebouxiophyceae</taxon>
        <taxon>Trebouxiophyceae incertae sedis</taxon>
        <taxon>Coccomyxaceae</taxon>
        <taxon>Coccomyxa</taxon>
    </lineage>
</organism>
<dbReference type="InterPro" id="IPR001163">
    <property type="entry name" value="Sm_dom_euk/arc"/>
</dbReference>